<reference evidence="7 8" key="1">
    <citation type="submission" date="2020-08" db="EMBL/GenBank/DDBJ databases">
        <title>Plant Genome Project.</title>
        <authorList>
            <person name="Zhang R.-G."/>
        </authorList>
    </citation>
    <scope>NUCLEOTIDE SEQUENCE [LARGE SCALE GENOMIC DNA]</scope>
    <source>
        <tissue evidence="7">Rhizome</tissue>
    </source>
</reference>
<dbReference type="InterPro" id="IPR003441">
    <property type="entry name" value="NAC-dom"/>
</dbReference>
<feature type="compositionally biased region" description="Basic and acidic residues" evidence="5">
    <location>
        <begin position="18"/>
        <end position="29"/>
    </location>
</feature>
<organism evidence="7 8">
    <name type="scientific">Zingiber officinale</name>
    <name type="common">Ginger</name>
    <name type="synonym">Amomum zingiber</name>
    <dbReference type="NCBI Taxonomy" id="94328"/>
    <lineage>
        <taxon>Eukaryota</taxon>
        <taxon>Viridiplantae</taxon>
        <taxon>Streptophyta</taxon>
        <taxon>Embryophyta</taxon>
        <taxon>Tracheophyta</taxon>
        <taxon>Spermatophyta</taxon>
        <taxon>Magnoliopsida</taxon>
        <taxon>Liliopsida</taxon>
        <taxon>Zingiberales</taxon>
        <taxon>Zingiberaceae</taxon>
        <taxon>Zingiber</taxon>
    </lineage>
</organism>
<dbReference type="EMBL" id="JACMSC010000014">
    <property type="protein sequence ID" value="KAG6490133.1"/>
    <property type="molecule type" value="Genomic_DNA"/>
</dbReference>
<evidence type="ECO:0000259" key="6">
    <source>
        <dbReference type="PROSITE" id="PS51005"/>
    </source>
</evidence>
<evidence type="ECO:0000313" key="8">
    <source>
        <dbReference type="Proteomes" id="UP000734854"/>
    </source>
</evidence>
<dbReference type="Gene3D" id="2.170.150.80">
    <property type="entry name" value="NAC domain"/>
    <property type="match status" value="1"/>
</dbReference>
<dbReference type="AlphaFoldDB" id="A0A8J5FMQ4"/>
<dbReference type="Proteomes" id="UP000734854">
    <property type="component" value="Unassembled WGS sequence"/>
</dbReference>
<feature type="domain" description="NAC" evidence="6">
    <location>
        <begin position="104"/>
        <end position="260"/>
    </location>
</feature>
<dbReference type="InterPro" id="IPR036093">
    <property type="entry name" value="NAC_dom_sf"/>
</dbReference>
<keyword evidence="4" id="KW-0539">Nucleus</keyword>
<dbReference type="SUPFAM" id="SSF101941">
    <property type="entry name" value="NAC domain"/>
    <property type="match status" value="1"/>
</dbReference>
<evidence type="ECO:0000256" key="5">
    <source>
        <dbReference type="SAM" id="MobiDB-lite"/>
    </source>
</evidence>
<evidence type="ECO:0000256" key="1">
    <source>
        <dbReference type="ARBA" id="ARBA00023015"/>
    </source>
</evidence>
<dbReference type="GO" id="GO:0005634">
    <property type="term" value="C:nucleus"/>
    <property type="evidence" value="ECO:0007669"/>
    <property type="project" value="UniProtKB-ARBA"/>
</dbReference>
<dbReference type="PANTHER" id="PTHR31744:SF92">
    <property type="entry name" value="NAC DOMAIN-CONTAINING PROTEIN 87"/>
    <property type="match status" value="1"/>
</dbReference>
<dbReference type="FunFam" id="2.170.150.80:FF:000006">
    <property type="entry name" value="NAC domain-containing protein 100-like"/>
    <property type="match status" value="1"/>
</dbReference>
<accession>A0A8J5FMQ4</accession>
<sequence>MAGKTTHSHLQPRAQPRASDHKTLEEERRRPRCGRRRGRRQGFCKLLLIGKLWADSRKNGCIEMIMYHFMDLLQAIHGVNCPPMYWTRTRQCATTGVMGESINLPPGFRFHPKDEEIITHYLIPKIINPSFTATAIGDVDFNKCEPWHLPGKSKMQGEKEMYFFFQKDRKYPTGTRANRATESGYWKATGKDKEIYKAKTTALVGMKKTLVFYKGRAPRGQKTNWVMHEFRHAQEGKHHSLPNLPRSAKDEWVVCRVVHKTIGLKRSSTPPTEDGHLMDSITTSSPLMDTKGVDMIPPPPMNQHQNFSYNNSYHTVLTMANLFKDEALLRSSANAMYHNNDISSVVSLKLYDHDFDEPWTTSTTHGF</sequence>
<proteinExistence type="predicted"/>
<feature type="region of interest" description="Disordered" evidence="5">
    <location>
        <begin position="1"/>
        <end position="35"/>
    </location>
</feature>
<name>A0A8J5FMQ4_ZINOF</name>
<evidence type="ECO:0000256" key="3">
    <source>
        <dbReference type="ARBA" id="ARBA00023163"/>
    </source>
</evidence>
<gene>
    <name evidence="7" type="ORF">ZIOFF_051416</name>
</gene>
<keyword evidence="1" id="KW-0805">Transcription regulation</keyword>
<protein>
    <recommendedName>
        <fullName evidence="6">NAC domain-containing protein</fullName>
    </recommendedName>
</protein>
<evidence type="ECO:0000256" key="4">
    <source>
        <dbReference type="ARBA" id="ARBA00023242"/>
    </source>
</evidence>
<keyword evidence="3" id="KW-0804">Transcription</keyword>
<dbReference type="Pfam" id="PF02365">
    <property type="entry name" value="NAM"/>
    <property type="match status" value="1"/>
</dbReference>
<comment type="caution">
    <text evidence="7">The sequence shown here is derived from an EMBL/GenBank/DDBJ whole genome shotgun (WGS) entry which is preliminary data.</text>
</comment>
<dbReference type="PANTHER" id="PTHR31744">
    <property type="entry name" value="PROTEIN CUP-SHAPED COTYLEDON 2-RELATED"/>
    <property type="match status" value="1"/>
</dbReference>
<keyword evidence="2" id="KW-0238">DNA-binding</keyword>
<keyword evidence="8" id="KW-1185">Reference proteome</keyword>
<dbReference type="GO" id="GO:0006355">
    <property type="term" value="P:regulation of DNA-templated transcription"/>
    <property type="evidence" value="ECO:0007669"/>
    <property type="project" value="InterPro"/>
</dbReference>
<dbReference type="PROSITE" id="PS51005">
    <property type="entry name" value="NAC"/>
    <property type="match status" value="1"/>
</dbReference>
<dbReference type="GO" id="GO:0003677">
    <property type="term" value="F:DNA binding"/>
    <property type="evidence" value="ECO:0007669"/>
    <property type="project" value="UniProtKB-KW"/>
</dbReference>
<evidence type="ECO:0000256" key="2">
    <source>
        <dbReference type="ARBA" id="ARBA00023125"/>
    </source>
</evidence>
<evidence type="ECO:0000313" key="7">
    <source>
        <dbReference type="EMBL" id="KAG6490133.1"/>
    </source>
</evidence>